<feature type="compositionally biased region" description="Basic residues" evidence="1">
    <location>
        <begin position="255"/>
        <end position="265"/>
    </location>
</feature>
<sequence length="278" mass="30974">MDNEGMVAMFEALISSGLSGFLGCSSTIFEISLVEFFHNASVRDDVVDLVLEARRAFSYDDKLVSTSCKKRVLVFEFRLLNDILAKFVTVKAGSFDSVNHERFLMMTAIYGGVPVNWSKILFKVLKDMVTPNSKQARGFAVQICIVLKGYPDLELGGSKEFRPLKILTAKTVGKYIAINKNIAVEDVEDEPVMEKQAEKKKAMYKKRPAPTVESPVVKRKRTSRRTTPAATYLTLVTVAQEAVPIQMISAVTHPAPKRKAPKRRLQLPAGSDDEIVEK</sequence>
<feature type="region of interest" description="Disordered" evidence="1">
    <location>
        <begin position="199"/>
        <end position="224"/>
    </location>
</feature>
<gene>
    <name evidence="2" type="ORF">F511_32180</name>
</gene>
<proteinExistence type="predicted"/>
<accession>A0A2Z7AI54</accession>
<evidence type="ECO:0000256" key="1">
    <source>
        <dbReference type="SAM" id="MobiDB-lite"/>
    </source>
</evidence>
<dbReference type="EMBL" id="KV017208">
    <property type="protein sequence ID" value="KZV18786.1"/>
    <property type="molecule type" value="Genomic_DNA"/>
</dbReference>
<evidence type="ECO:0000313" key="2">
    <source>
        <dbReference type="EMBL" id="KZV18786.1"/>
    </source>
</evidence>
<dbReference type="AlphaFoldDB" id="A0A2Z7AI54"/>
<feature type="region of interest" description="Disordered" evidence="1">
    <location>
        <begin position="251"/>
        <end position="278"/>
    </location>
</feature>
<name>A0A2Z7AI54_9LAMI</name>
<evidence type="ECO:0000313" key="3">
    <source>
        <dbReference type="Proteomes" id="UP000250235"/>
    </source>
</evidence>
<keyword evidence="3" id="KW-1185">Reference proteome</keyword>
<organism evidence="2 3">
    <name type="scientific">Dorcoceras hygrometricum</name>
    <dbReference type="NCBI Taxonomy" id="472368"/>
    <lineage>
        <taxon>Eukaryota</taxon>
        <taxon>Viridiplantae</taxon>
        <taxon>Streptophyta</taxon>
        <taxon>Embryophyta</taxon>
        <taxon>Tracheophyta</taxon>
        <taxon>Spermatophyta</taxon>
        <taxon>Magnoliopsida</taxon>
        <taxon>eudicotyledons</taxon>
        <taxon>Gunneridae</taxon>
        <taxon>Pentapetalae</taxon>
        <taxon>asterids</taxon>
        <taxon>lamiids</taxon>
        <taxon>Lamiales</taxon>
        <taxon>Gesneriaceae</taxon>
        <taxon>Didymocarpoideae</taxon>
        <taxon>Trichosporeae</taxon>
        <taxon>Loxocarpinae</taxon>
        <taxon>Dorcoceras</taxon>
    </lineage>
</organism>
<reference evidence="2 3" key="1">
    <citation type="journal article" date="2015" name="Proc. Natl. Acad. Sci. U.S.A.">
        <title>The resurrection genome of Boea hygrometrica: A blueprint for survival of dehydration.</title>
        <authorList>
            <person name="Xiao L."/>
            <person name="Yang G."/>
            <person name="Zhang L."/>
            <person name="Yang X."/>
            <person name="Zhao S."/>
            <person name="Ji Z."/>
            <person name="Zhou Q."/>
            <person name="Hu M."/>
            <person name="Wang Y."/>
            <person name="Chen M."/>
            <person name="Xu Y."/>
            <person name="Jin H."/>
            <person name="Xiao X."/>
            <person name="Hu G."/>
            <person name="Bao F."/>
            <person name="Hu Y."/>
            <person name="Wan P."/>
            <person name="Li L."/>
            <person name="Deng X."/>
            <person name="Kuang T."/>
            <person name="Xiang C."/>
            <person name="Zhu J.K."/>
            <person name="Oliver M.J."/>
            <person name="He Y."/>
        </authorList>
    </citation>
    <scope>NUCLEOTIDE SEQUENCE [LARGE SCALE GENOMIC DNA]</scope>
    <source>
        <strain evidence="3">cv. XS01</strain>
    </source>
</reference>
<dbReference type="Proteomes" id="UP000250235">
    <property type="component" value="Unassembled WGS sequence"/>
</dbReference>
<protein>
    <submittedName>
        <fullName evidence="2">Patatin-like protein 2</fullName>
    </submittedName>
</protein>